<feature type="region of interest" description="Disordered" evidence="1">
    <location>
        <begin position="41"/>
        <end position="75"/>
    </location>
</feature>
<proteinExistence type="predicted"/>
<gene>
    <name evidence="2" type="ORF">ACFSGJ_17515</name>
</gene>
<evidence type="ECO:0000256" key="1">
    <source>
        <dbReference type="SAM" id="MobiDB-lite"/>
    </source>
</evidence>
<reference evidence="3" key="1">
    <citation type="journal article" date="2019" name="Int. J. Syst. Evol. Microbiol.">
        <title>The Global Catalogue of Microorganisms (GCM) 10K type strain sequencing project: providing services to taxonomists for standard genome sequencing and annotation.</title>
        <authorList>
            <consortium name="The Broad Institute Genomics Platform"/>
            <consortium name="The Broad Institute Genome Sequencing Center for Infectious Disease"/>
            <person name="Wu L."/>
            <person name="Ma J."/>
        </authorList>
    </citation>
    <scope>NUCLEOTIDE SEQUENCE [LARGE SCALE GENOMIC DNA]</scope>
    <source>
        <strain evidence="3">CGMCC 4.7242</strain>
    </source>
</reference>
<evidence type="ECO:0000313" key="2">
    <source>
        <dbReference type="EMBL" id="MFD1914006.1"/>
    </source>
</evidence>
<evidence type="ECO:0000313" key="3">
    <source>
        <dbReference type="Proteomes" id="UP001597353"/>
    </source>
</evidence>
<dbReference type="RefSeq" id="WP_390264828.1">
    <property type="nucleotide sequence ID" value="NZ_JBHUGH010000029.1"/>
</dbReference>
<dbReference type="Proteomes" id="UP001597353">
    <property type="component" value="Unassembled WGS sequence"/>
</dbReference>
<comment type="caution">
    <text evidence="2">The sequence shown here is derived from an EMBL/GenBank/DDBJ whole genome shotgun (WGS) entry which is preliminary data.</text>
</comment>
<protein>
    <submittedName>
        <fullName evidence="2">Uncharacterized protein</fullName>
    </submittedName>
</protein>
<keyword evidence="3" id="KW-1185">Reference proteome</keyword>
<organism evidence="2 3">
    <name type="scientific">Halodurantibacterium flavum</name>
    <dbReference type="NCBI Taxonomy" id="1382802"/>
    <lineage>
        <taxon>Bacteria</taxon>
        <taxon>Pseudomonadati</taxon>
        <taxon>Pseudomonadota</taxon>
        <taxon>Alphaproteobacteria</taxon>
        <taxon>Rhodobacterales</taxon>
        <taxon>Paracoccaceae</taxon>
        <taxon>Halodurantibacterium</taxon>
    </lineage>
</organism>
<dbReference type="EMBL" id="JBHUGH010000029">
    <property type="protein sequence ID" value="MFD1914006.1"/>
    <property type="molecule type" value="Genomic_DNA"/>
</dbReference>
<feature type="compositionally biased region" description="Basic residues" evidence="1">
    <location>
        <begin position="65"/>
        <end position="75"/>
    </location>
</feature>
<name>A0ABW4S9B6_9RHOB</name>
<sequence>MPNFRRLLSRMLKPGKRLKIKRRVPSLSTLLARFAEQSKFLRTAPPPVPKPESRPPPDRPPPLKPRFRKPAGPKM</sequence>
<accession>A0ABW4S9B6</accession>